<evidence type="ECO:0000313" key="1">
    <source>
        <dbReference type="EMBL" id="KZS06328.1"/>
    </source>
</evidence>
<reference evidence="1 2" key="1">
    <citation type="submission" date="2016-03" db="EMBL/GenBank/DDBJ databases">
        <title>EvidentialGene: Evidence-directed Construction of Genes on Genomes.</title>
        <authorList>
            <person name="Gilbert D.G."/>
            <person name="Choi J.-H."/>
            <person name="Mockaitis K."/>
            <person name="Colbourne J."/>
            <person name="Pfrender M."/>
        </authorList>
    </citation>
    <scope>NUCLEOTIDE SEQUENCE [LARGE SCALE GENOMIC DNA]</scope>
    <source>
        <strain evidence="1 2">Xinb3</strain>
        <tissue evidence="1">Complete organism</tissue>
    </source>
</reference>
<keyword evidence="2" id="KW-1185">Reference proteome</keyword>
<organism evidence="1 2">
    <name type="scientific">Daphnia magna</name>
    <dbReference type="NCBI Taxonomy" id="35525"/>
    <lineage>
        <taxon>Eukaryota</taxon>
        <taxon>Metazoa</taxon>
        <taxon>Ecdysozoa</taxon>
        <taxon>Arthropoda</taxon>
        <taxon>Crustacea</taxon>
        <taxon>Branchiopoda</taxon>
        <taxon>Diplostraca</taxon>
        <taxon>Cladocera</taxon>
        <taxon>Anomopoda</taxon>
        <taxon>Daphniidae</taxon>
        <taxon>Daphnia</taxon>
    </lineage>
</organism>
<gene>
    <name evidence="1" type="ORF">APZ42_030293</name>
</gene>
<name>A0A164NXM6_9CRUS</name>
<sequence>MISWMYIYNKQFNTSILRLCFGKCNLLICLGLNVPQFFFKA</sequence>
<accession>A0A164NXM6</accession>
<evidence type="ECO:0000313" key="2">
    <source>
        <dbReference type="Proteomes" id="UP000076858"/>
    </source>
</evidence>
<comment type="caution">
    <text evidence="1">The sequence shown here is derived from an EMBL/GenBank/DDBJ whole genome shotgun (WGS) entry which is preliminary data.</text>
</comment>
<protein>
    <submittedName>
        <fullName evidence="1">Uncharacterized protein</fullName>
    </submittedName>
</protein>
<proteinExistence type="predicted"/>
<dbReference type="AlphaFoldDB" id="A0A164NXM6"/>
<dbReference type="EMBL" id="LRGB01002793">
    <property type="protein sequence ID" value="KZS06328.1"/>
    <property type="molecule type" value="Genomic_DNA"/>
</dbReference>
<dbReference type="Proteomes" id="UP000076858">
    <property type="component" value="Unassembled WGS sequence"/>
</dbReference>